<keyword evidence="5" id="KW-1185">Reference proteome</keyword>
<dbReference type="RefSeq" id="WP_184243467.1">
    <property type="nucleotide sequence ID" value="NZ_BAAACU010000020.1"/>
</dbReference>
<feature type="domain" description="Myb-like" evidence="2">
    <location>
        <begin position="1"/>
        <end position="57"/>
    </location>
</feature>
<evidence type="ECO:0000313" key="4">
    <source>
        <dbReference type="EMBL" id="MBB6511344.1"/>
    </source>
</evidence>
<dbReference type="InterPro" id="IPR009057">
    <property type="entry name" value="Homeodomain-like_sf"/>
</dbReference>
<dbReference type="PROSITE" id="PS50090">
    <property type="entry name" value="MYB_LIKE"/>
    <property type="match status" value="1"/>
</dbReference>
<dbReference type="AlphaFoldDB" id="A0A841RK46"/>
<feature type="coiled-coil region" evidence="1">
    <location>
        <begin position="112"/>
        <end position="139"/>
    </location>
</feature>
<evidence type="ECO:0000313" key="5">
    <source>
        <dbReference type="Proteomes" id="UP000572212"/>
    </source>
</evidence>
<dbReference type="InterPro" id="IPR001005">
    <property type="entry name" value="SANT/Myb"/>
</dbReference>
<dbReference type="PROSITE" id="PS51294">
    <property type="entry name" value="HTH_MYB"/>
    <property type="match status" value="1"/>
</dbReference>
<dbReference type="Proteomes" id="UP000572212">
    <property type="component" value="Unassembled WGS sequence"/>
</dbReference>
<dbReference type="PANTHER" id="PTHR41302">
    <property type="entry name" value="PRESPORE-SPECIFIC TRANSCRIPTIONAL REGULATOR RSFA-RELATED"/>
    <property type="match status" value="1"/>
</dbReference>
<dbReference type="NCBIfam" id="TIGR02894">
    <property type="entry name" value="DNA_bind_RsfA"/>
    <property type="match status" value="1"/>
</dbReference>
<feature type="domain" description="HTH myb-type" evidence="3">
    <location>
        <begin position="1"/>
        <end position="61"/>
    </location>
</feature>
<organism evidence="4 5">
    <name type="scientific">Gracilibacillus halotolerans</name>
    <dbReference type="NCBI Taxonomy" id="74386"/>
    <lineage>
        <taxon>Bacteria</taxon>
        <taxon>Bacillati</taxon>
        <taxon>Bacillota</taxon>
        <taxon>Bacilli</taxon>
        <taxon>Bacillales</taxon>
        <taxon>Bacillaceae</taxon>
        <taxon>Gracilibacillus</taxon>
    </lineage>
</organism>
<dbReference type="Gene3D" id="1.10.10.60">
    <property type="entry name" value="Homeodomain-like"/>
    <property type="match status" value="1"/>
</dbReference>
<sequence length="141" mass="16457">MQSNRQDAWTQEEDQLLGEIVLQFIKEGKTQLQAFSEAGEQLSRTPAACGFRWNATLRKQYENDIQQAKKNRRSRAFVKSNQVGANPGIEEIMKGIEDLQRFYLQVGESESFRKIYEENAHLKEKVSDYENKIKKIKEILE</sequence>
<dbReference type="Pfam" id="PF13921">
    <property type="entry name" value="Myb_DNA-bind_6"/>
    <property type="match status" value="1"/>
</dbReference>
<gene>
    <name evidence="4" type="ORF">GGQ92_000111</name>
</gene>
<proteinExistence type="predicted"/>
<evidence type="ECO:0000256" key="1">
    <source>
        <dbReference type="SAM" id="Coils"/>
    </source>
</evidence>
<evidence type="ECO:0000259" key="2">
    <source>
        <dbReference type="PROSITE" id="PS50090"/>
    </source>
</evidence>
<name>A0A841RK46_9BACI</name>
<keyword evidence="1" id="KW-0175">Coiled coil</keyword>
<dbReference type="PANTHER" id="PTHR41302:SF2">
    <property type="entry name" value="PRESPORE SPECIFIC TRANSCRIPTIONAL ACTIVATOR RSFA"/>
    <property type="match status" value="1"/>
</dbReference>
<evidence type="ECO:0000259" key="3">
    <source>
        <dbReference type="PROSITE" id="PS51294"/>
    </source>
</evidence>
<protein>
    <submittedName>
        <fullName evidence="4">RsfA family transcription factor</fullName>
    </submittedName>
</protein>
<dbReference type="InterPro" id="IPR017930">
    <property type="entry name" value="Myb_dom"/>
</dbReference>
<dbReference type="EMBL" id="JACHON010000001">
    <property type="protein sequence ID" value="MBB6511344.1"/>
    <property type="molecule type" value="Genomic_DNA"/>
</dbReference>
<dbReference type="InterPro" id="IPR014243">
    <property type="entry name" value="RsfA-like"/>
</dbReference>
<dbReference type="SUPFAM" id="SSF46689">
    <property type="entry name" value="Homeodomain-like"/>
    <property type="match status" value="1"/>
</dbReference>
<accession>A0A841RK46</accession>
<comment type="caution">
    <text evidence="4">The sequence shown here is derived from an EMBL/GenBank/DDBJ whole genome shotgun (WGS) entry which is preliminary data.</text>
</comment>
<reference evidence="4 5" key="1">
    <citation type="submission" date="2020-08" db="EMBL/GenBank/DDBJ databases">
        <title>Genomic Encyclopedia of Type Strains, Phase IV (KMG-IV): sequencing the most valuable type-strain genomes for metagenomic binning, comparative biology and taxonomic classification.</title>
        <authorList>
            <person name="Goeker M."/>
        </authorList>
    </citation>
    <scope>NUCLEOTIDE SEQUENCE [LARGE SCALE GENOMIC DNA]</scope>
    <source>
        <strain evidence="4 5">DSM 11805</strain>
    </source>
</reference>